<gene>
    <name evidence="2" type="ORF">EG028_20130</name>
</gene>
<reference evidence="3" key="1">
    <citation type="submission" date="2018-11" db="EMBL/GenBank/DDBJ databases">
        <title>Chitinophaga lutea sp.nov., isolate from arsenic contaminated soil.</title>
        <authorList>
            <person name="Zong Y."/>
        </authorList>
    </citation>
    <scope>NUCLEOTIDE SEQUENCE [LARGE SCALE GENOMIC DNA]</scope>
    <source>
        <strain evidence="3">YLT18</strain>
    </source>
</reference>
<accession>A0A3N4M7K8</accession>
<organism evidence="2 3">
    <name type="scientific">Chitinophaga barathri</name>
    <dbReference type="NCBI Taxonomy" id="1647451"/>
    <lineage>
        <taxon>Bacteria</taxon>
        <taxon>Pseudomonadati</taxon>
        <taxon>Bacteroidota</taxon>
        <taxon>Chitinophagia</taxon>
        <taxon>Chitinophagales</taxon>
        <taxon>Chitinophagaceae</taxon>
        <taxon>Chitinophaga</taxon>
    </lineage>
</organism>
<dbReference type="RefSeq" id="WP_123864727.1">
    <property type="nucleotide sequence ID" value="NZ_QXZY01000011.1"/>
</dbReference>
<name>A0A3N4M7K8_9BACT</name>
<dbReference type="EMBL" id="RMBX01000011">
    <property type="protein sequence ID" value="RPD39432.1"/>
    <property type="molecule type" value="Genomic_DNA"/>
</dbReference>
<dbReference type="Proteomes" id="UP000279089">
    <property type="component" value="Unassembled WGS sequence"/>
</dbReference>
<dbReference type="AlphaFoldDB" id="A0A3N4M7K8"/>
<feature type="compositionally biased region" description="Basic and acidic residues" evidence="1">
    <location>
        <begin position="290"/>
        <end position="301"/>
    </location>
</feature>
<evidence type="ECO:0000313" key="2">
    <source>
        <dbReference type="EMBL" id="RPD39432.1"/>
    </source>
</evidence>
<comment type="caution">
    <text evidence="2">The sequence shown here is derived from an EMBL/GenBank/DDBJ whole genome shotgun (WGS) entry which is preliminary data.</text>
</comment>
<evidence type="ECO:0000313" key="3">
    <source>
        <dbReference type="Proteomes" id="UP000279089"/>
    </source>
</evidence>
<keyword evidence="3" id="KW-1185">Reference proteome</keyword>
<evidence type="ECO:0000256" key="1">
    <source>
        <dbReference type="SAM" id="MobiDB-lite"/>
    </source>
</evidence>
<proteinExistence type="predicted"/>
<feature type="region of interest" description="Disordered" evidence="1">
    <location>
        <begin position="269"/>
        <end position="301"/>
    </location>
</feature>
<sequence>MNEPVGINYILHQQFLFALIRRDGRLHANHISLYFALFQLWNLHRFQSTFPILREEVLSLCRIGSVNTYTRCLKELDAFGYICYHPAGRKGLLSQVSIVPLELAAGLPEAEKSNLKIDTTCTENDPAGSLKNETTCTGNDTTPCLKNETASGGSSLKTDTLVVSKLRHLYKHINLKVNNEGVGDPAPIKKNINQSGNAEKDENTHRAEFPFTPPKLQEVREFFSLEKYPEPEAAKFYHHYQANGWLQAGKTPIADWRAAAHKWMLNIRNPQNQHHDNRKYQPGSPAGRLHTREDKDYHDPL</sequence>
<protein>
    <submittedName>
        <fullName evidence="2">Uncharacterized protein</fullName>
    </submittedName>
</protein>